<keyword evidence="7 12" id="KW-0479">Metal-binding</keyword>
<evidence type="ECO:0000256" key="5">
    <source>
        <dbReference type="ARBA" id="ARBA00022617"/>
    </source>
</evidence>
<dbReference type="GO" id="GO:0020037">
    <property type="term" value="F:heme binding"/>
    <property type="evidence" value="ECO:0007669"/>
    <property type="project" value="TreeGrafter"/>
</dbReference>
<comment type="subcellular location">
    <subcellularLocation>
        <location evidence="1">Cell membrane</location>
        <topology evidence="1">Multi-pass membrane protein</topology>
    </subcellularLocation>
</comment>
<feature type="transmembrane region" description="Helical" evidence="12">
    <location>
        <begin position="418"/>
        <end position="441"/>
    </location>
</feature>
<feature type="transmembrane region" description="Helical" evidence="12">
    <location>
        <begin position="334"/>
        <end position="356"/>
    </location>
</feature>
<dbReference type="GO" id="GO:0046872">
    <property type="term" value="F:metal ion binding"/>
    <property type="evidence" value="ECO:0007669"/>
    <property type="project" value="UniProtKB-UniRule"/>
</dbReference>
<dbReference type="OrthoDB" id="9807042at2"/>
<dbReference type="Proteomes" id="UP000321617">
    <property type="component" value="Unassembled WGS sequence"/>
</dbReference>
<dbReference type="GO" id="GO:0016682">
    <property type="term" value="F:oxidoreductase activity, acting on diphenols and related substances as donors, oxygen as acceptor"/>
    <property type="evidence" value="ECO:0007669"/>
    <property type="project" value="TreeGrafter"/>
</dbReference>
<evidence type="ECO:0000256" key="11">
    <source>
        <dbReference type="ARBA" id="ARBA00023136"/>
    </source>
</evidence>
<dbReference type="GO" id="GO:0009055">
    <property type="term" value="F:electron transfer activity"/>
    <property type="evidence" value="ECO:0007669"/>
    <property type="project" value="UniProtKB-UniRule"/>
</dbReference>
<dbReference type="AlphaFoldDB" id="A0A562VDH9"/>
<comment type="caution">
    <text evidence="13">The sequence shown here is derived from an EMBL/GenBank/DDBJ whole genome shotgun (WGS) entry which is preliminary data.</text>
</comment>
<dbReference type="PANTHER" id="PTHR30365">
    <property type="entry name" value="CYTOCHROME D UBIQUINOL OXIDASE"/>
    <property type="match status" value="1"/>
</dbReference>
<dbReference type="RefSeq" id="WP_147135272.1">
    <property type="nucleotide sequence ID" value="NZ_BAABIJ010000001.1"/>
</dbReference>
<evidence type="ECO:0000256" key="9">
    <source>
        <dbReference type="ARBA" id="ARBA00022989"/>
    </source>
</evidence>
<dbReference type="PANTHER" id="PTHR30365:SF15">
    <property type="entry name" value="CYTOCHROME BD UBIQUINOL OXIDASE SUBUNIT 1"/>
    <property type="match status" value="1"/>
</dbReference>
<feature type="transmembrane region" description="Helical" evidence="12">
    <location>
        <begin position="12"/>
        <end position="33"/>
    </location>
</feature>
<keyword evidence="5 12" id="KW-0349">Heme</keyword>
<name>A0A562VDH9_9ACTN</name>
<keyword evidence="6 12" id="KW-0812">Transmembrane</keyword>
<evidence type="ECO:0000256" key="7">
    <source>
        <dbReference type="ARBA" id="ARBA00022723"/>
    </source>
</evidence>
<keyword evidence="14" id="KW-1185">Reference proteome</keyword>
<evidence type="ECO:0000256" key="4">
    <source>
        <dbReference type="ARBA" id="ARBA00022475"/>
    </source>
</evidence>
<evidence type="ECO:0000256" key="6">
    <source>
        <dbReference type="ARBA" id="ARBA00022692"/>
    </source>
</evidence>
<evidence type="ECO:0000256" key="2">
    <source>
        <dbReference type="ARBA" id="ARBA00009819"/>
    </source>
</evidence>
<gene>
    <name evidence="13" type="ORF">LX16_1590</name>
</gene>
<keyword evidence="10 12" id="KW-0408">Iron</keyword>
<organism evidence="13 14">
    <name type="scientific">Stackebrandtia albiflava</name>
    <dbReference type="NCBI Taxonomy" id="406432"/>
    <lineage>
        <taxon>Bacteria</taxon>
        <taxon>Bacillati</taxon>
        <taxon>Actinomycetota</taxon>
        <taxon>Actinomycetes</taxon>
        <taxon>Glycomycetales</taxon>
        <taxon>Glycomycetaceae</taxon>
        <taxon>Stackebrandtia</taxon>
    </lineage>
</organism>
<dbReference type="GO" id="GO:0070069">
    <property type="term" value="C:cytochrome complex"/>
    <property type="evidence" value="ECO:0007669"/>
    <property type="project" value="UniProtKB-UniRule"/>
</dbReference>
<dbReference type="PIRSF" id="PIRSF006446">
    <property type="entry name" value="Cyt_quinol_oxidase_1"/>
    <property type="match status" value="1"/>
</dbReference>
<accession>A0A562VDH9</accession>
<feature type="transmembrane region" description="Helical" evidence="12">
    <location>
        <begin position="127"/>
        <end position="150"/>
    </location>
</feature>
<keyword evidence="11 12" id="KW-0472">Membrane</keyword>
<proteinExistence type="inferred from homology"/>
<protein>
    <submittedName>
        <fullName evidence="13">Cytochrome d ubiquinol oxidase subunit I</fullName>
    </submittedName>
</protein>
<dbReference type="GO" id="GO:0005886">
    <property type="term" value="C:plasma membrane"/>
    <property type="evidence" value="ECO:0007669"/>
    <property type="project" value="UniProtKB-SubCell"/>
</dbReference>
<reference evidence="13 14" key="1">
    <citation type="journal article" date="2013" name="Stand. Genomic Sci.">
        <title>Genomic Encyclopedia of Type Strains, Phase I: The one thousand microbial genomes (KMG-I) project.</title>
        <authorList>
            <person name="Kyrpides N.C."/>
            <person name="Woyke T."/>
            <person name="Eisen J.A."/>
            <person name="Garrity G."/>
            <person name="Lilburn T.G."/>
            <person name="Beck B.J."/>
            <person name="Whitman W.B."/>
            <person name="Hugenholtz P."/>
            <person name="Klenk H.P."/>
        </authorList>
    </citation>
    <scope>NUCLEOTIDE SEQUENCE [LARGE SCALE GENOMIC DNA]</scope>
    <source>
        <strain evidence="13 14">DSM 45044</strain>
    </source>
</reference>
<keyword evidence="3 12" id="KW-0813">Transport</keyword>
<dbReference type="InterPro" id="IPR002585">
    <property type="entry name" value="Cyt-d_ubiquinol_oxidase_su_1"/>
</dbReference>
<evidence type="ECO:0000256" key="1">
    <source>
        <dbReference type="ARBA" id="ARBA00004651"/>
    </source>
</evidence>
<feature type="transmembrane region" description="Helical" evidence="12">
    <location>
        <begin position="186"/>
        <end position="207"/>
    </location>
</feature>
<feature type="transmembrane region" description="Helical" evidence="12">
    <location>
        <begin position="91"/>
        <end position="115"/>
    </location>
</feature>
<keyword evidence="4 12" id="KW-1003">Cell membrane</keyword>
<feature type="transmembrane region" description="Helical" evidence="12">
    <location>
        <begin position="53"/>
        <end position="71"/>
    </location>
</feature>
<evidence type="ECO:0000256" key="3">
    <source>
        <dbReference type="ARBA" id="ARBA00022448"/>
    </source>
</evidence>
<evidence type="ECO:0000313" key="13">
    <source>
        <dbReference type="EMBL" id="TWJ15871.1"/>
    </source>
</evidence>
<comment type="similarity">
    <text evidence="2 12">Belongs to the cytochrome ubiquinol oxidase subunit 1 family.</text>
</comment>
<sequence length="459" mass="50326">MEVLDVSRWQFAITTVYHFLFVPLTIGLAFLVAGFHTAWHRTGKTHWLTLTRFFGKLLIINFAMGIVTGIVQEFQFGMNWSAYSTYIGDIFGAPLAIEGLAAFFFESTFLGLWIFGWDKLPARIHLACIWTVAVATTASAYFILVANSFMQWPTGHTLNPDTGRVELTDIWALLGNKVAAITFPHTIAACFLTAGTFVMAVALWRLMRHRDDDTTKTTFTPVVKIGAITTITAAIALAATGDIQSKIMTDTQPMKMAAAEGLYDTQQGAGFSIITIGTPDGSEEVWSLKIPGLLSWLGTGDINGEVHGINDIQHEYTQRYGPGDYTPNIPLTYWSYRGMIGFGMAAAAIALAALWLTRRGRIPRHWTIRTAVTLTPLLPLAGSSLGWIFTETGRQPWIVFTLLKTADGVSPTVTLTQVLTSLIAFTTVYAALAVIEIALLLRYIKAGPPPPETATTTDY</sequence>
<dbReference type="Pfam" id="PF01654">
    <property type="entry name" value="Cyt_bd_oxida_I"/>
    <property type="match status" value="1"/>
</dbReference>
<feature type="transmembrane region" description="Helical" evidence="12">
    <location>
        <begin position="368"/>
        <end position="389"/>
    </location>
</feature>
<evidence type="ECO:0000313" key="14">
    <source>
        <dbReference type="Proteomes" id="UP000321617"/>
    </source>
</evidence>
<keyword evidence="9 12" id="KW-1133">Transmembrane helix</keyword>
<evidence type="ECO:0000256" key="10">
    <source>
        <dbReference type="ARBA" id="ARBA00023004"/>
    </source>
</evidence>
<evidence type="ECO:0000256" key="8">
    <source>
        <dbReference type="ARBA" id="ARBA00022982"/>
    </source>
</evidence>
<feature type="transmembrane region" description="Helical" evidence="12">
    <location>
        <begin position="219"/>
        <end position="239"/>
    </location>
</feature>
<dbReference type="EMBL" id="VLLL01000005">
    <property type="protein sequence ID" value="TWJ15871.1"/>
    <property type="molecule type" value="Genomic_DNA"/>
</dbReference>
<dbReference type="GO" id="GO:0019646">
    <property type="term" value="P:aerobic electron transport chain"/>
    <property type="evidence" value="ECO:0007669"/>
    <property type="project" value="InterPro"/>
</dbReference>
<keyword evidence="8 12" id="KW-0249">Electron transport</keyword>
<evidence type="ECO:0000256" key="12">
    <source>
        <dbReference type="PIRNR" id="PIRNR006446"/>
    </source>
</evidence>